<organism evidence="2 3">
    <name type="scientific">Bacteroides cellulosilyticus</name>
    <dbReference type="NCBI Taxonomy" id="246787"/>
    <lineage>
        <taxon>Bacteria</taxon>
        <taxon>Pseudomonadati</taxon>
        <taxon>Bacteroidota</taxon>
        <taxon>Bacteroidia</taxon>
        <taxon>Bacteroidales</taxon>
        <taxon>Bacteroidaceae</taxon>
        <taxon>Bacteroides</taxon>
    </lineage>
</organism>
<dbReference type="Gene3D" id="3.40.50.12480">
    <property type="match status" value="1"/>
</dbReference>
<feature type="chain" id="PRO_5006047584" description="Leucine-rich repeat domain-containing protein" evidence="1">
    <location>
        <begin position="24"/>
        <end position="1434"/>
    </location>
</feature>
<dbReference type="SUPFAM" id="SSF52058">
    <property type="entry name" value="L domain-like"/>
    <property type="match status" value="4"/>
</dbReference>
<gene>
    <name evidence="2" type="ORF">BcellWH2_02959</name>
</gene>
<evidence type="ECO:0000313" key="2">
    <source>
        <dbReference type="EMBL" id="ALJ60197.1"/>
    </source>
</evidence>
<sequence length="1434" mass="157185">MRLKKHFYALICILFASICSLQAKVVTLTEAGTLSGMINDSELASLTELTVNGPINGSDIKIIRAMGGTLKTLDLKNANIVKGGDSYYLTNYFTQDNVIGDYMFYAMTALEKIAMPKDVWAIGSWNSDNPWNAEKTKIGGYPNNYDSYYNNNDQFGCASFYQCVNLKEIEFPSTLVYIGSKAFGNCVKLTSITIPEGVELMGNSVFMNCAELISASLPSTLGNPNKMDIEDWQIRDYAGYNNINGAQDRDYDTSSAEYYAHRGCLATFYNCPKLKNVTLAEGIKLLMNRMFLNCTALTSITLPSTVTRVNSAFMGCSGLTKITFPETTVEIGSLQGCTGLTTLSIPTNVNVNDFYCTDCSALTSVSFKGNVGTRISSSAFSGCAALASINIPTAVNSIGTSSFDGCAALASLTMPETLASIGEYAFRNSGLTSLTLYRNLTIIGKNAFDGCTELTSINFPANVTEIKEYTFNNCAKLKDIVLPNGLIYIKDYAFNGCSSLGKVTIPGGVQNISPGAFKNSGLTEVILKEGVMSLSNNSFDGCLLLKKVTFPTTMKTIGGFSNTGIKEIAFAANAAPEAISSFAFLNCDSLSTITLPNSIKEIGRGAFYDCDTLQSITLSTSIKAIAEQTFHHCNSLKSIKIPEGVTEIGYDAFSFCTKLTSISLPTTLITLGDNCFRFSGLTSIALPEGITALPYGCFASTKLTNIKLPKSLTEILSPANTNSFNIGYIYNTEYRNFQKSANFNYDQSGAFYSCTKLESIDFNGAALTSLGYAIFNECDMLRNVNLSTTKLETIPRYAFYSCDSLRTVTFPATVKTIEYQAFYNDQSLESLKMPAALSSIGDNAFGYCKKIRSIDFSATSLTKIDSWFSNVDSLRTVKLPSTVTEIGESAFRNSPIEEINFPASLTTIGNYAFSSNRLKTVDLSATKFTTINNWFANNNKLRTVKLPETVASLGEGAFDNCYIEEINFPAALTTIGARSLRYCRIDTLRLPATVTEIGQNAFYYAKFDCVEIPSTITKINSGAFYEAEIRGSLNITPNAALAWGDGGYTPFRCYGNEYITNEDGTSYNRYYHLPDVYWNSAAEFPRDKFGQIDNLYLPANGAVSSNNDIGYIFYNGLTKRIDIAYTNENRKYSFSVNKEMKTQMINYRKHFSTNSGYGEAAGWKTIVLPFDVKEISYERDGYNEKDTVALAPFGSKALETAGTLPFWLYELGTDGKYKAATEIKAHKAYLICMPNNEKYPSENNISGYVNFTTSDATNGVTLKPTAGALKRSKGTKFDFVPTYEGVMQHDTVYVLNENNYYNTDEKNYPAGSVFIKNYSEHYSNPAVYPFEAYLVTNEGKTSVASAPMLYSIGGGDGTITGIEDIPFATPEKATKAYSRNGVLYINTNADRTINIYDVTGRTVRIIEAREGMNEVHGLDSGIYLLEGQKVVIGR</sequence>
<dbReference type="InterPro" id="IPR053139">
    <property type="entry name" value="Surface_bspA-like"/>
</dbReference>
<accession>A0A0P0GGR7</accession>
<name>A0A0P0GGR7_9BACE</name>
<reference evidence="2 3" key="1">
    <citation type="journal article" date="2015" name="Science">
        <title>Genetic determinants of in vivo fitness and diet responsiveness in multiple human gut Bacteroides.</title>
        <authorList>
            <person name="Wu M."/>
            <person name="McNulty N.P."/>
            <person name="Rodionov D.A."/>
            <person name="Khoroshkin M.S."/>
            <person name="Griffin N.W."/>
            <person name="Cheng J."/>
            <person name="Latreille P."/>
            <person name="Kerstetter R.A."/>
            <person name="Terrapon N."/>
            <person name="Henrissat B."/>
            <person name="Osterman A.L."/>
            <person name="Gordon J.I."/>
        </authorList>
    </citation>
    <scope>NUCLEOTIDE SEQUENCE [LARGE SCALE GENOMIC DNA]</scope>
    <source>
        <strain evidence="2 3">WH2</strain>
    </source>
</reference>
<proteinExistence type="predicted"/>
<keyword evidence="1" id="KW-0732">Signal</keyword>
<dbReference type="InterPro" id="IPR026906">
    <property type="entry name" value="LRR_5"/>
</dbReference>
<dbReference type="Proteomes" id="UP000061809">
    <property type="component" value="Chromosome"/>
</dbReference>
<dbReference type="PANTHER" id="PTHR45661">
    <property type="entry name" value="SURFACE ANTIGEN"/>
    <property type="match status" value="1"/>
</dbReference>
<dbReference type="Gene3D" id="3.80.10.10">
    <property type="entry name" value="Ribonuclease Inhibitor"/>
    <property type="match status" value="10"/>
</dbReference>
<evidence type="ECO:0008006" key="4">
    <source>
        <dbReference type="Google" id="ProtNLM"/>
    </source>
</evidence>
<dbReference type="EMBL" id="CP012801">
    <property type="protein sequence ID" value="ALJ60197.1"/>
    <property type="molecule type" value="Genomic_DNA"/>
</dbReference>
<feature type="signal peptide" evidence="1">
    <location>
        <begin position="1"/>
        <end position="23"/>
    </location>
</feature>
<dbReference type="PANTHER" id="PTHR45661:SF3">
    <property type="entry name" value="IG-LIKE DOMAIN-CONTAINING PROTEIN"/>
    <property type="match status" value="1"/>
</dbReference>
<dbReference type="RefSeq" id="WP_029426426.1">
    <property type="nucleotide sequence ID" value="NZ_CP012801.1"/>
</dbReference>
<evidence type="ECO:0000313" key="3">
    <source>
        <dbReference type="Proteomes" id="UP000061809"/>
    </source>
</evidence>
<evidence type="ECO:0000256" key="1">
    <source>
        <dbReference type="SAM" id="SignalP"/>
    </source>
</evidence>
<dbReference type="Pfam" id="PF13306">
    <property type="entry name" value="LRR_5"/>
    <property type="match status" value="6"/>
</dbReference>
<dbReference type="InterPro" id="IPR032675">
    <property type="entry name" value="LRR_dom_sf"/>
</dbReference>
<dbReference type="PATRIC" id="fig|246787.4.peg.3061"/>
<dbReference type="KEGG" id="bcel:BcellWH2_02959"/>
<protein>
    <recommendedName>
        <fullName evidence="4">Leucine-rich repeat domain-containing protein</fullName>
    </recommendedName>
</protein>